<dbReference type="AlphaFoldDB" id="A0A395RHF3"/>
<name>A0A395RHF3_FUSSP</name>
<dbReference type="Proteomes" id="UP000266152">
    <property type="component" value="Unassembled WGS sequence"/>
</dbReference>
<keyword evidence="3" id="KW-1185">Reference proteome</keyword>
<sequence length="184" mass="20448">MVLSQSNTDMEIPDLNAEAYAGSVDYLSFLEKFGRKWYAAVVQAGLAQAREESEDRSEVTATPRSEEDQILIASLVTCNEEMEKKMKGKDKDVESFKAVAIDARERIMSAHAAVASIRESAIGVAPYWLSDRLTSVVSELHDRVNECRAHIDKACRGSKKRAREFEGPNGGSNKHRKHNGNAFD</sequence>
<gene>
    <name evidence="2" type="ORF">FSPOR_11283</name>
</gene>
<feature type="region of interest" description="Disordered" evidence="1">
    <location>
        <begin position="157"/>
        <end position="184"/>
    </location>
</feature>
<evidence type="ECO:0000256" key="1">
    <source>
        <dbReference type="SAM" id="MobiDB-lite"/>
    </source>
</evidence>
<accession>A0A395RHF3</accession>
<proteinExistence type="predicted"/>
<evidence type="ECO:0000313" key="3">
    <source>
        <dbReference type="Proteomes" id="UP000266152"/>
    </source>
</evidence>
<protein>
    <submittedName>
        <fullName evidence="2">Uncharacterized protein</fullName>
    </submittedName>
</protein>
<evidence type="ECO:0000313" key="2">
    <source>
        <dbReference type="EMBL" id="RGP59526.1"/>
    </source>
</evidence>
<reference evidence="2 3" key="1">
    <citation type="journal article" date="2018" name="PLoS Pathog.">
        <title>Evolution of structural diversity of trichothecenes, a family of toxins produced by plant pathogenic and entomopathogenic fungi.</title>
        <authorList>
            <person name="Proctor R.H."/>
            <person name="McCormick S.P."/>
            <person name="Kim H.S."/>
            <person name="Cardoza R.E."/>
            <person name="Stanley A.M."/>
            <person name="Lindo L."/>
            <person name="Kelly A."/>
            <person name="Brown D.W."/>
            <person name="Lee T."/>
            <person name="Vaughan M.M."/>
            <person name="Alexander N.J."/>
            <person name="Busman M."/>
            <person name="Gutierrez S."/>
        </authorList>
    </citation>
    <scope>NUCLEOTIDE SEQUENCE [LARGE SCALE GENOMIC DNA]</scope>
    <source>
        <strain evidence="2 3">NRRL 3299</strain>
    </source>
</reference>
<dbReference type="EMBL" id="PXOF01000215">
    <property type="protein sequence ID" value="RGP59526.1"/>
    <property type="molecule type" value="Genomic_DNA"/>
</dbReference>
<organism evidence="2 3">
    <name type="scientific">Fusarium sporotrichioides</name>
    <dbReference type="NCBI Taxonomy" id="5514"/>
    <lineage>
        <taxon>Eukaryota</taxon>
        <taxon>Fungi</taxon>
        <taxon>Dikarya</taxon>
        <taxon>Ascomycota</taxon>
        <taxon>Pezizomycotina</taxon>
        <taxon>Sordariomycetes</taxon>
        <taxon>Hypocreomycetidae</taxon>
        <taxon>Hypocreales</taxon>
        <taxon>Nectriaceae</taxon>
        <taxon>Fusarium</taxon>
    </lineage>
</organism>
<comment type="caution">
    <text evidence="2">The sequence shown here is derived from an EMBL/GenBank/DDBJ whole genome shotgun (WGS) entry which is preliminary data.</text>
</comment>
<feature type="compositionally biased region" description="Basic residues" evidence="1">
    <location>
        <begin position="173"/>
        <end position="184"/>
    </location>
</feature>